<feature type="domain" description="HAT C-terminal dimerisation" evidence="1">
    <location>
        <begin position="1"/>
        <end position="48"/>
    </location>
</feature>
<dbReference type="InterPro" id="IPR012337">
    <property type="entry name" value="RNaseH-like_sf"/>
</dbReference>
<evidence type="ECO:0000259" key="1">
    <source>
        <dbReference type="Pfam" id="PF05699"/>
    </source>
</evidence>
<organism evidence="2 3">
    <name type="scientific">Rhynchospora breviuscula</name>
    <dbReference type="NCBI Taxonomy" id="2022672"/>
    <lineage>
        <taxon>Eukaryota</taxon>
        <taxon>Viridiplantae</taxon>
        <taxon>Streptophyta</taxon>
        <taxon>Embryophyta</taxon>
        <taxon>Tracheophyta</taxon>
        <taxon>Spermatophyta</taxon>
        <taxon>Magnoliopsida</taxon>
        <taxon>Liliopsida</taxon>
        <taxon>Poales</taxon>
        <taxon>Cyperaceae</taxon>
        <taxon>Cyperoideae</taxon>
        <taxon>Rhynchosporeae</taxon>
        <taxon>Rhynchospora</taxon>
    </lineage>
</organism>
<evidence type="ECO:0000313" key="3">
    <source>
        <dbReference type="Proteomes" id="UP001151287"/>
    </source>
</evidence>
<dbReference type="AlphaFoldDB" id="A0A9Q0HQ00"/>
<accession>A0A9Q0HQ00</accession>
<keyword evidence="3" id="KW-1185">Reference proteome</keyword>
<name>A0A9Q0HQ00_9POAL</name>
<reference evidence="2" key="1">
    <citation type="journal article" date="2022" name="Cell">
        <title>Repeat-based holocentromeres influence genome architecture and karyotype evolution.</title>
        <authorList>
            <person name="Hofstatter P.G."/>
            <person name="Thangavel G."/>
            <person name="Lux T."/>
            <person name="Neumann P."/>
            <person name="Vondrak T."/>
            <person name="Novak P."/>
            <person name="Zhang M."/>
            <person name="Costa L."/>
            <person name="Castellani M."/>
            <person name="Scott A."/>
            <person name="Toegelov H."/>
            <person name="Fuchs J."/>
            <person name="Mata-Sucre Y."/>
            <person name="Dias Y."/>
            <person name="Vanzela A.L.L."/>
            <person name="Huettel B."/>
            <person name="Almeida C.C.S."/>
            <person name="Simkova H."/>
            <person name="Souza G."/>
            <person name="Pedrosa-Harand A."/>
            <person name="Macas J."/>
            <person name="Mayer K.F.X."/>
            <person name="Houben A."/>
            <person name="Marques A."/>
        </authorList>
    </citation>
    <scope>NUCLEOTIDE SEQUENCE</scope>
    <source>
        <strain evidence="2">RhyBre1mFocal</strain>
    </source>
</reference>
<dbReference type="Proteomes" id="UP001151287">
    <property type="component" value="Unassembled WGS sequence"/>
</dbReference>
<dbReference type="PANTHER" id="PTHR23272">
    <property type="entry name" value="BED FINGER-RELATED"/>
    <property type="match status" value="1"/>
</dbReference>
<dbReference type="Pfam" id="PF05699">
    <property type="entry name" value="Dimer_Tnp_hAT"/>
    <property type="match status" value="1"/>
</dbReference>
<dbReference type="EMBL" id="JAMQYH010000003">
    <property type="protein sequence ID" value="KAJ1694107.1"/>
    <property type="molecule type" value="Genomic_DNA"/>
</dbReference>
<dbReference type="InterPro" id="IPR008906">
    <property type="entry name" value="HATC_C_dom"/>
</dbReference>
<dbReference type="OrthoDB" id="685407at2759"/>
<protein>
    <recommendedName>
        <fullName evidence="1">HAT C-terminal dimerisation domain-containing protein</fullName>
    </recommendedName>
</protein>
<gene>
    <name evidence="2" type="ORF">LUZ63_010805</name>
</gene>
<sequence length="67" mass="7578">MARDFLAVQTSSVASESAFSGSGWLTDHLRTSMNSETLEALVCAKDWLEPKDEEFDLSKYLHLIRRS</sequence>
<proteinExistence type="predicted"/>
<dbReference type="GO" id="GO:0046983">
    <property type="term" value="F:protein dimerization activity"/>
    <property type="evidence" value="ECO:0007669"/>
    <property type="project" value="InterPro"/>
</dbReference>
<dbReference type="SUPFAM" id="SSF53098">
    <property type="entry name" value="Ribonuclease H-like"/>
    <property type="match status" value="1"/>
</dbReference>
<dbReference type="PANTHER" id="PTHR23272:SF161">
    <property type="entry name" value="ZINC FINGER BED DOMAIN-CONTAINING PROTEIN RICESLEEPER 1-LIKE"/>
    <property type="match status" value="1"/>
</dbReference>
<evidence type="ECO:0000313" key="2">
    <source>
        <dbReference type="EMBL" id="KAJ1694107.1"/>
    </source>
</evidence>
<comment type="caution">
    <text evidence="2">The sequence shown here is derived from an EMBL/GenBank/DDBJ whole genome shotgun (WGS) entry which is preliminary data.</text>
</comment>